<evidence type="ECO:0000259" key="4">
    <source>
        <dbReference type="PROSITE" id="PS50977"/>
    </source>
</evidence>
<evidence type="ECO:0000313" key="5">
    <source>
        <dbReference type="EMBL" id="QEC46419.1"/>
    </source>
</evidence>
<dbReference type="InterPro" id="IPR001647">
    <property type="entry name" value="HTH_TetR"/>
</dbReference>
<gene>
    <name evidence="5" type="ORF">FSW04_01715</name>
</gene>
<dbReference type="PRINTS" id="PR00455">
    <property type="entry name" value="HTHTETR"/>
</dbReference>
<dbReference type="KEGG" id="bsol:FSW04_01715"/>
<dbReference type="InterPro" id="IPR009057">
    <property type="entry name" value="Homeodomain-like_sf"/>
</dbReference>
<keyword evidence="1" id="KW-0678">Repressor</keyword>
<dbReference type="PANTHER" id="PTHR30055">
    <property type="entry name" value="HTH-TYPE TRANSCRIPTIONAL REGULATOR RUTR"/>
    <property type="match status" value="1"/>
</dbReference>
<dbReference type="InterPro" id="IPR050109">
    <property type="entry name" value="HTH-type_TetR-like_transc_reg"/>
</dbReference>
<proteinExistence type="predicted"/>
<dbReference type="Proteomes" id="UP000321805">
    <property type="component" value="Chromosome"/>
</dbReference>
<name>A0A5B8U096_9ACTN</name>
<feature type="DNA-binding region" description="H-T-H motif" evidence="3">
    <location>
        <begin position="43"/>
        <end position="62"/>
    </location>
</feature>
<keyword evidence="2 3" id="KW-0238">DNA-binding</keyword>
<dbReference type="GO" id="GO:0003700">
    <property type="term" value="F:DNA-binding transcription factor activity"/>
    <property type="evidence" value="ECO:0007669"/>
    <property type="project" value="TreeGrafter"/>
</dbReference>
<dbReference type="SUPFAM" id="SSF46689">
    <property type="entry name" value="Homeodomain-like"/>
    <property type="match status" value="1"/>
</dbReference>
<accession>A0A5B8U096</accession>
<dbReference type="Pfam" id="PF00440">
    <property type="entry name" value="TetR_N"/>
    <property type="match status" value="1"/>
</dbReference>
<sequence length="219" mass="24146">MAPEPRTPPHARRNQAERSATTRAALLDATLECLVCDGYANTTTARVAERAGLSRGAHLHHFQTRAALLAAAADHLTRRRGEHMLASADALPTGPERVAEGLDLLWRSYNTPLYQASLDLWTHARTDDDLRDHLIPIERRLDRQTMELSRRLFPHAARRADFEVLVNLALATIRGLVVLDTLHTGSARAEKQWGACRAQLVSLFEPEGRPGMGGRGAAS</sequence>
<organism evidence="5 6">
    <name type="scientific">Baekduia soli</name>
    <dbReference type="NCBI Taxonomy" id="496014"/>
    <lineage>
        <taxon>Bacteria</taxon>
        <taxon>Bacillati</taxon>
        <taxon>Actinomycetota</taxon>
        <taxon>Thermoleophilia</taxon>
        <taxon>Solirubrobacterales</taxon>
        <taxon>Baekduiaceae</taxon>
        <taxon>Baekduia</taxon>
    </lineage>
</organism>
<evidence type="ECO:0000256" key="2">
    <source>
        <dbReference type="ARBA" id="ARBA00023125"/>
    </source>
</evidence>
<feature type="domain" description="HTH tetR-type" evidence="4">
    <location>
        <begin position="20"/>
        <end position="80"/>
    </location>
</feature>
<evidence type="ECO:0000256" key="1">
    <source>
        <dbReference type="ARBA" id="ARBA00022491"/>
    </source>
</evidence>
<dbReference type="GO" id="GO:0000976">
    <property type="term" value="F:transcription cis-regulatory region binding"/>
    <property type="evidence" value="ECO:0007669"/>
    <property type="project" value="TreeGrafter"/>
</dbReference>
<reference evidence="5 6" key="1">
    <citation type="journal article" date="2018" name="J. Microbiol.">
        <title>Baekduia soli gen. nov., sp. nov., a novel bacterium isolated from the soil of Baekdu Mountain and proposal of a novel family name, Baekduiaceae fam. nov.</title>
        <authorList>
            <person name="An D.S."/>
            <person name="Siddiqi M.Z."/>
            <person name="Kim K.H."/>
            <person name="Yu H.S."/>
            <person name="Im W.T."/>
        </authorList>
    </citation>
    <scope>NUCLEOTIDE SEQUENCE [LARGE SCALE GENOMIC DNA]</scope>
    <source>
        <strain evidence="5 6">BR7-21</strain>
    </source>
</reference>
<dbReference type="PROSITE" id="PS50977">
    <property type="entry name" value="HTH_TETR_2"/>
    <property type="match status" value="1"/>
</dbReference>
<dbReference type="Gene3D" id="1.10.357.10">
    <property type="entry name" value="Tetracycline Repressor, domain 2"/>
    <property type="match status" value="1"/>
</dbReference>
<dbReference type="InterPro" id="IPR039538">
    <property type="entry name" value="BetI_C"/>
</dbReference>
<protein>
    <submittedName>
        <fullName evidence="5">TetR/AcrR family transcriptional regulator</fullName>
    </submittedName>
</protein>
<dbReference type="AlphaFoldDB" id="A0A5B8U096"/>
<evidence type="ECO:0000256" key="3">
    <source>
        <dbReference type="PROSITE-ProRule" id="PRU00335"/>
    </source>
</evidence>
<dbReference type="RefSeq" id="WP_146915602.1">
    <property type="nucleotide sequence ID" value="NZ_CP042430.1"/>
</dbReference>
<evidence type="ECO:0000313" key="6">
    <source>
        <dbReference type="Proteomes" id="UP000321805"/>
    </source>
</evidence>
<dbReference type="Pfam" id="PF13977">
    <property type="entry name" value="TetR_C_6"/>
    <property type="match status" value="1"/>
</dbReference>
<dbReference type="EMBL" id="CP042430">
    <property type="protein sequence ID" value="QEC46419.1"/>
    <property type="molecule type" value="Genomic_DNA"/>
</dbReference>
<dbReference type="OrthoDB" id="4538622at2"/>
<keyword evidence="6" id="KW-1185">Reference proteome</keyword>
<dbReference type="PANTHER" id="PTHR30055:SF226">
    <property type="entry name" value="HTH-TYPE TRANSCRIPTIONAL REGULATOR PKSA"/>
    <property type="match status" value="1"/>
</dbReference>